<dbReference type="EMBL" id="JAJHNU010000001">
    <property type="protein sequence ID" value="MDN4120589.1"/>
    <property type="molecule type" value="Genomic_DNA"/>
</dbReference>
<comment type="caution">
    <text evidence="7">The sequence shown here is derived from an EMBL/GenBank/DDBJ whole genome shotgun (WGS) entry which is preliminary data.</text>
</comment>
<dbReference type="InterPro" id="IPR021026">
    <property type="entry name" value="Filamn_hemagglutn_DUF3739"/>
</dbReference>
<feature type="compositionally biased region" description="Basic and acidic residues" evidence="4">
    <location>
        <begin position="3507"/>
        <end position="3516"/>
    </location>
</feature>
<dbReference type="InterPro" id="IPR012334">
    <property type="entry name" value="Pectin_lyas_fold"/>
</dbReference>
<feature type="domain" description="Filamentous haemagglutinin FhaB/tRNA nuclease CdiA-like TPS" evidence="6">
    <location>
        <begin position="127"/>
        <end position="232"/>
    </location>
</feature>
<dbReference type="Pfam" id="PF05860">
    <property type="entry name" value="TPS"/>
    <property type="match status" value="1"/>
</dbReference>
<proteinExistence type="predicted"/>
<sequence>MRSNLTPLAAALMLIVAGSLPNTGHAQLRGAWFTQSNAAQQHQNANNNHAIRAAQQAASMQQQQAAARAQLSHSLDNLNRTASAIAAQQAAQNAARLAAQQQASNVAEGLAQGGLEVAVGDKAQWLGAEAPVHTQQNGQHHVGIKQTNAKAILNWNRFDVGRNTTVEFQQKNTDAVLNRVVGDQVTPSQIQGRIKGDGTVMVVNQNGVVFSGTSQVNVRNLVAAAANISNEQFLKGGLYVNAEGSLATLTDALGKVEVQAGAQIQTHAPNRSVDGGGYVLLMGQEAHNAGQIHTPKGQAVLAAGDTFYIRKGQGTDGNAQSTTRGNEVVAHRKADSQAGLVSNSGLISAANGDITLTGHDVRQAGVLVATTSTSQRGTIHLSTRRSDADGRVTLESDSTTAILVDADSPTALDSQREVLMNSAGYGASTAIFDNLGQTPSPNALSRIDIVSGKTVDFQGNSLTLATGGEITTHAEHRSLLRRGAELDVAGQVGVRVAMDSNQLLINAQGNEQRDAPINRDSKNLNNKDIWVDRRLLVFVPKGTQGYESDRWYTAGGLLEVSGYLNTAPHTIDEWLAQGGTITATGKDFVSEAGSRLNLSGGTLDVQSGKINLSWLRGDDGRLYEASRAPSDLLYQGIHTGWESVHARWGSPATRIFKTPLLSPDYRYETGYTVGRDAGKLVLSTQNVLLRGDLIGEVYQGPRQILAAQAGLDGYLQSQAAVARRAGLIAGRLPHGDQSTLPLLKQIQIQEQNQSILADLDEQVSEDRQSILTLPSDWLNRSRLGKLELWAQQTINLDQALELAPGAELTLFAPSIDVNANIIAPSGTISAGFLGNNPAGNDLPADIERGLRVADGVSISAAGLLTDARRNSYQSDQQAYIDGGRITLETPDSLRLGQDSLLDVSAGAYVRDINKWQGGKGGSIRIAAGYLSPENSQARLELLGHVRGYGYTGAGTLDIDSRAALSIGGDLQIEDGWLQAGGRANGDLILLNDYEVKAGEILPVPYAIERTHTLPGEYIANPSGTYLFALQTFTTQSEWVIGPENGGANIKFDGLTYYYYGNSYGSNSYSYFNGTEFVDHKGPLVIPAGKAVEISYIDHLTVDPKVFPAGLKFRTPKKDILPIGATAPANFVVPKGTVFPTGTQLPRRIQTAKTSNIDLAPFNTGFAQYQLRGQNGVYIPRNIQIDLHRPIQHLNFVGANGQSQVQVNTILPPLFQVSADGRTVQQRAGASLRLTSGSTLSEWAAGEPRSLILEQGSSLRVDPGQAIRLNSTGDLWALGALHAPGGTIRLMGARELSVTGDIHSNKADKQAHQRQILIGEQAVLDASAAAWTGQNKLGHTLGAVSRGGDIIIGGEFLDNTTSAPSSDAFVVLRPGSRLDASGAEIYIDPEGRGAYALASHGGSITLGSSAGLSLHGSMTAKAGNAAAQGGRLNVLLDAPNYETANIHKDVLAPRELLVLNLQAAYTPDATLRYGRASLGLDQIDAGGFDDLLVYSGGLLGFTDNTRLAVKGQLHLVSGMLGLSAEAPQDSHIELSSQYLRLAGLSDLTVKDSHKRPTFNGVSMTPPTGTTRLTATVEHLDIQNTVNLGGTIGTFPTVGPDVKLRYNGFAHTDIMSSGDIRFLKQTATGTPLSQIVGDTNLTLQARQLYPDVDAKGGLQSNQSLTILRTPGSTPYAPYSLGELIFTAPRIQQHGVVLAPGGQITFRAQRVDNGGSLRFEAGDSSIDFGPGSITSISMAGLRLPYGGTVDGLDYLYHGALIRELASSLFDPSKSMHLSAHDIKVQEGAVLDLSGGGDLLGAGFVAGRGGSVDARLYPLMQVNRRGGGFTLPSLKSNPVYAIVPGHQAPYAPGGKGEGAVAPGLGQQITLEHGLPGLPAGTYTLLPSSYALLPGAFRVELNGAQAQTLSHAAPAPLRNGSWAMQGAVHSHQAAPQAGLMQPMIISSADTVRRYSQYNETSFSDFARQHAARSGNPRLPTPEDGKQLIVDLSGVGGSVIKPSPARSFSFKGEAKFEAAPQGYTGTVAIKSSSGHLHVVTSLDQPGLPADAARVDAASLNRLQAGRLALGQESRVSENRLMFHNSANVSDTHGLTIHSGTYLTAPEIVLAATTMTLEPGAVLSTLSQGPAPLGLEQGYYTQGHNFVLLSNNQHLAQSVTPSIHTVGSIRIGVCATEPCDGVTRLYSDANLTIGTNGSLDLSEQARYGTRHLSLATSSINVGSEQALDAARAQGILPAGLTLNQGILNRLLQGDTSWGAPALEQLSLTAGQSLNFWGNVALDTTDPATGRSRMERLVLRTPAIYGAGQAGEQAYLRTGDLYWTGLMQAAPAPMLGGAGHGQGTLRIDAEQFILGYDPFSRPNNTDRPERLTLGFDTVDVTARRAFTASHEGSLKVYQRWTGEDQNGSLYDGGHLLIRTPLLTGRSGSASHITAGGALRVQGLPGATADAFLAGMGSEIRLAAQQINVDTRVVLPSGQFQAHAQQDLILGPQASLNLAGKTTTFFDDEEATQYSWGGDITLASQHGNVILDAQSLIDVSAINNHAGYLTVQAPEGRVALQGRVLGGASGQYDAGGTWVPYRHAQLELLAKHLGLTGALSEQFALLNQRLDQGAVWGARQFQFGEGDLHIGGAVRAGQIGIALDRGHLTVDGLLDASGAQVGQIRLNAKHGLTLTGRAVLDAHGRLLRVDSYGQVIHSPNRAVVELNSGQGRLTLSRGARIDLRHGTDTPERDPEARSSLWLYAPRLDAADSGRMAVQADTGLDIAGACRIVLHAVQQYFDASAGTDAAASGRPYQVITQGWLDAKHTESTRFINNALANTGLIQNQLAGLTAYRDAFHLRPAVEILSATPDGDLVVQGDLDLSKYRYNSLNPHSPLTAVYGSGEAGALAIRAGGALAIYGSINDGFAPPPATPDDDGWVLVPGKQPFGGDVIVPIAGVKLEAGTQYPAGRALNFDLPAGNVTLPAGTRLPVDVTLDAAYTLPAGSVFRADVHAPDGSLLLPAGTPVPEGGLALPQNAKLGAGLHLPANLTVQNITWPKGVALPVAMNQAKQIDLPVGALLPADTDIKLADGLFRVPLRPLDGDRQAYNWALAPMLPSGSQSWNIRLVAGADTAAADPRSLRGDATHGSLVLGDTHYGMEKEYKAAGVWVWAPDNWMGEPAGQAVPAESLEYCEMDPSLCVLQAPPPQYVWAEGNWMGEPAGEAVPDESLEYCEIDPTLCTYVDTGKKELAGVHARQPNLSVLRTGTADLELAARHDLSMRSPYGIYTAGTPVLLGNGLDKQYDAERAITEDGKVLGNTAGNYENLVSGNDRASQNWYPDFGGNLSLRIQGDLTGDAWAATSPASGTSINSTDVHNWLWTQGNDGADTSRIPTAWALHFGDYVVNHDVPGTIKRWPRQVGFSGLGTLGGGNALVQIGGRTGITSIRAQSEPRSQGLTIAIASNGRVLPDGRVLIQGGGDLRLRLSGGWNPELDALQQRSSLPFNAHALLGGIVNLRGQIQLSAGQIGLMKQYYESNQRDSRDSRPHNPYQSSKTQSVGGLVLTLGDAAADIQSQRNLVLSAVADATRPSAPYARADSRGQGQTWFSLWTDHTAARAWSAGSHLTGDTRISEELNPGEGHALNPHRPSDGAFTLPGSVSLIATEGNIYQGTSMTRISSPLEAPLLLAPLGPRQLTILAGGSYFGGGQIIASSGAGSQSISTFLRPSYRVHSAGNPVGRNTPEETSFFTGDVLHAWSLNTIQNEVNYRPHPSTSTRVYSRDGDIIGLWLGAQIEHSLGDYMRTAAWYWSSGAAQIRAGQDIIWTGQRKDEAPRYLPVIYGSSPTGNFILHTHPNDVSTIIAGRDIRYLNLNVAGPGTVEITAGRNIIQEDKASIVSLGPVMAGDTRPGASIALQAGMNNSTYAGLLQQYLNPALRADAGKSLASQPGRVVHSYEGELMDWLRERYGVTFSGDDAVPSALAYFQALPAAQQRIFARDIYFTELRESGREYNDPGSARFASYVRGRQVIHTLFPDVDSHQQPILYQGDILIFGGGGVHSNLGGDIQMLAPGGGLTFGVEGPQPPSTAGVITRGLGNIQLYSLDSILLGQSRIMTTFGGDILAWSAQGDINAGRGSKTTVVYTPPRRVYDSVGNITISPDVPSTGAGIATLAPIAEVPAGDVDLIAPLGTIDAGEAGIRVSGNVNLAALHVVNADNIQVQGESKGMPIAVSVNVGALTSASSAASSAATAAQETLSRARDAARSTQPSQIQVQVLGFGQSGGTSSSAGPDTRTQAALTPYRADSAVQVLGLGTQPVSALERLTPSERSHMVM</sequence>
<organism evidence="7 8">
    <name type="scientific">Alcaligenes endophyticus</name>
    <dbReference type="NCBI Taxonomy" id="1929088"/>
    <lineage>
        <taxon>Bacteria</taxon>
        <taxon>Pseudomonadati</taxon>
        <taxon>Pseudomonadota</taxon>
        <taxon>Betaproteobacteria</taxon>
        <taxon>Burkholderiales</taxon>
        <taxon>Alcaligenaceae</taxon>
        <taxon>Alcaligenes</taxon>
    </lineage>
</organism>
<dbReference type="InterPro" id="IPR008638">
    <property type="entry name" value="FhaB/CdiA-like_TPS"/>
</dbReference>
<dbReference type="InterPro" id="IPR050909">
    <property type="entry name" value="Bact_Autotransporter_VF"/>
</dbReference>
<evidence type="ECO:0000259" key="6">
    <source>
        <dbReference type="SMART" id="SM00912"/>
    </source>
</evidence>
<dbReference type="SMART" id="SM00912">
    <property type="entry name" value="Haemagg_act"/>
    <property type="match status" value="1"/>
</dbReference>
<dbReference type="SUPFAM" id="SSF51126">
    <property type="entry name" value="Pectin lyase-like"/>
    <property type="match status" value="1"/>
</dbReference>
<evidence type="ECO:0000313" key="7">
    <source>
        <dbReference type="EMBL" id="MDN4120589.1"/>
    </source>
</evidence>
<dbReference type="PANTHER" id="PTHR12338:SF8">
    <property type="entry name" value="HEME_HEMOPEXIN-BINDING PROTEIN"/>
    <property type="match status" value="1"/>
</dbReference>
<evidence type="ECO:0000256" key="4">
    <source>
        <dbReference type="SAM" id="MobiDB-lite"/>
    </source>
</evidence>
<name>A0ABT8EH25_9BURK</name>
<evidence type="ECO:0000256" key="3">
    <source>
        <dbReference type="ARBA" id="ARBA00022729"/>
    </source>
</evidence>
<dbReference type="NCBIfam" id="TIGR01901">
    <property type="entry name" value="adhes_NPXG"/>
    <property type="match status" value="1"/>
</dbReference>
<comment type="subcellular location">
    <subcellularLocation>
        <location evidence="1">Secreted</location>
    </subcellularLocation>
</comment>
<dbReference type="RefSeq" id="WP_266122105.1">
    <property type="nucleotide sequence ID" value="NZ_JAJHNU010000001.1"/>
</dbReference>
<keyword evidence="8" id="KW-1185">Reference proteome</keyword>
<protein>
    <submittedName>
        <fullName evidence="7">Filamentous hemagglutinin family protein</fullName>
    </submittedName>
</protein>
<dbReference type="PANTHER" id="PTHR12338">
    <property type="entry name" value="AUTOTRANSPORTER"/>
    <property type="match status" value="1"/>
</dbReference>
<evidence type="ECO:0000256" key="1">
    <source>
        <dbReference type="ARBA" id="ARBA00004613"/>
    </source>
</evidence>
<dbReference type="Proteomes" id="UP001168613">
    <property type="component" value="Unassembled WGS sequence"/>
</dbReference>
<evidence type="ECO:0000256" key="5">
    <source>
        <dbReference type="SAM" id="SignalP"/>
    </source>
</evidence>
<feature type="signal peptide" evidence="5">
    <location>
        <begin position="1"/>
        <end position="26"/>
    </location>
</feature>
<evidence type="ECO:0000313" key="8">
    <source>
        <dbReference type="Proteomes" id="UP001168613"/>
    </source>
</evidence>
<dbReference type="Gene3D" id="2.160.20.10">
    <property type="entry name" value="Single-stranded right-handed beta-helix, Pectin lyase-like"/>
    <property type="match status" value="1"/>
</dbReference>
<dbReference type="Pfam" id="PF12545">
    <property type="entry name" value="DUF3739"/>
    <property type="match status" value="1"/>
</dbReference>
<feature type="chain" id="PRO_5046272917" evidence="5">
    <location>
        <begin position="27"/>
        <end position="4298"/>
    </location>
</feature>
<keyword evidence="2" id="KW-0964">Secreted</keyword>
<keyword evidence="3 5" id="KW-0732">Signal</keyword>
<gene>
    <name evidence="7" type="ORF">LMS43_04730</name>
</gene>
<evidence type="ECO:0000256" key="2">
    <source>
        <dbReference type="ARBA" id="ARBA00022525"/>
    </source>
</evidence>
<accession>A0ABT8EH25</accession>
<feature type="region of interest" description="Disordered" evidence="4">
    <location>
        <begin position="3505"/>
        <end position="3526"/>
    </location>
</feature>
<reference evidence="7" key="1">
    <citation type="submission" date="2021-11" db="EMBL/GenBank/DDBJ databases">
        <title>Draft genome sequence of Alcaligenes endophyticus type strain CCUG 75668T.</title>
        <authorList>
            <person name="Salva-Serra F."/>
            <person name="Duran R.E."/>
            <person name="Seeger M."/>
            <person name="Moore E.R.B."/>
            <person name="Jaen-Luchoro D."/>
        </authorList>
    </citation>
    <scope>NUCLEOTIDE SEQUENCE</scope>
    <source>
        <strain evidence="7">CCUG 75668</strain>
    </source>
</reference>
<dbReference type="InterPro" id="IPR011050">
    <property type="entry name" value="Pectin_lyase_fold/virulence"/>
</dbReference>